<dbReference type="GO" id="GO:0005737">
    <property type="term" value="C:cytoplasm"/>
    <property type="evidence" value="ECO:0007669"/>
    <property type="project" value="TreeGrafter"/>
</dbReference>
<dbReference type="KEGG" id="tuz:TUZN_1947"/>
<accession>F2L4H4</accession>
<reference key="2">
    <citation type="submission" date="2011-03" db="EMBL/GenBank/DDBJ databases">
        <title>Complete genome sequence of the thermoacidophilic crenarchaeon Thermoproteus uzoniensis 768-20.</title>
        <authorList>
            <person name="Mardanov A.V."/>
            <person name="Gumerov V.M."/>
            <person name="Beletsky A.V."/>
            <person name="Prokofeva M.I."/>
            <person name="Bonch-Osmolovskaya E.A."/>
            <person name="Ravin N.V."/>
            <person name="Skryabin K.G."/>
        </authorList>
    </citation>
    <scope>NUCLEOTIDE SEQUENCE</scope>
    <source>
        <strain>768-20</strain>
    </source>
</reference>
<dbReference type="AlphaFoldDB" id="F2L4H4"/>
<dbReference type="EMBL" id="CP002590">
    <property type="protein sequence ID" value="AEA13406.1"/>
    <property type="molecule type" value="Genomic_DNA"/>
</dbReference>
<evidence type="ECO:0000256" key="3">
    <source>
        <dbReference type="ARBA" id="ARBA00010021"/>
    </source>
</evidence>
<dbReference type="HOGENOM" id="CLU_023348_5_1_2"/>
<name>F2L4H4_THEU7</name>
<dbReference type="Pfam" id="PF01977">
    <property type="entry name" value="UbiD"/>
    <property type="match status" value="1"/>
</dbReference>
<dbReference type="InterPro" id="IPR048304">
    <property type="entry name" value="UbiD_Rift_dom"/>
</dbReference>
<evidence type="ECO:0000256" key="8">
    <source>
        <dbReference type="ARBA" id="ARBA00049936"/>
    </source>
</evidence>
<dbReference type="STRING" id="999630.TUZN_1947"/>
<dbReference type="SUPFAM" id="SSF50475">
    <property type="entry name" value="FMN-binding split barrel"/>
    <property type="match status" value="1"/>
</dbReference>
<evidence type="ECO:0000259" key="10">
    <source>
        <dbReference type="Pfam" id="PF20696"/>
    </source>
</evidence>
<comment type="pathway">
    <text evidence="2">Isoprenoid biosynthesis; isopentenyl diphosphate biosynthesis via mevalonate pathway.</text>
</comment>
<gene>
    <name evidence="11" type="ordered locus">TUZN_1947</name>
</gene>
<sequence>MANPLDMFFKGYRTTVFNRGRIGHVSLSSYVEGLEDLRTYDPPYEGFRIARILKETEGSATPYFREVGPGMDGVGNLVDRRSKLLKILGARDDEEAYKALLSAEDAPGKLDVVGAWVDEYRTIDSLRKLPLVKYYEKEAAPYITSAVIIARAPDGAYNASIHRFTPIGDDRAVVRLVPRHLYTIYHKWRDMGKDTPVAVVWGTHPAVLLSAASSPPYGVFELAVAARLMNGLKVVELDNGTYAPYLATVIMEGYITGQLADEGPYVDVVGTYDVVRKQPVIKIERIYVLKSSPIVNYLLPAGLEHQLLMGFEREAKIWRAVSSVVPKVVKVRLTRGGFGWMHAVISIKKNVEGDAKNAALAAFAAHPSLKHVVVVDEDIDPDDPRDVEWALATRFRADRGLFVIPYARGSTLDPMALNEEGLTYKVGVDATRPLDKDPRMFEKARIP</sequence>
<proteinExistence type="inferred from homology"/>
<dbReference type="InterPro" id="IPR049381">
    <property type="entry name" value="UbiD-like_C"/>
</dbReference>
<dbReference type="GO" id="GO:0016831">
    <property type="term" value="F:carboxy-lyase activity"/>
    <property type="evidence" value="ECO:0007669"/>
    <property type="project" value="InterPro"/>
</dbReference>
<dbReference type="FunFam" id="3.40.1670.10:FF:000003">
    <property type="entry name" value="Phenolic acid decarboxylase"/>
    <property type="match status" value="1"/>
</dbReference>
<evidence type="ECO:0000256" key="2">
    <source>
        <dbReference type="ARBA" id="ARBA00005092"/>
    </source>
</evidence>
<evidence type="ECO:0000256" key="7">
    <source>
        <dbReference type="ARBA" id="ARBA00049754"/>
    </source>
</evidence>
<comment type="cofactor">
    <cofactor evidence="1">
        <name>Mn(2+)</name>
        <dbReference type="ChEBI" id="CHEBI:29035"/>
    </cofactor>
</comment>
<dbReference type="Gene3D" id="3.40.1670.10">
    <property type="entry name" value="UbiD C-terminal domain-like"/>
    <property type="match status" value="1"/>
</dbReference>
<dbReference type="Proteomes" id="UP000008138">
    <property type="component" value="Chromosome"/>
</dbReference>
<evidence type="ECO:0000259" key="9">
    <source>
        <dbReference type="Pfam" id="PF01977"/>
    </source>
</evidence>
<dbReference type="PANTHER" id="PTHR30108">
    <property type="entry name" value="3-OCTAPRENYL-4-HYDROXYBENZOATE CARBOXY-LYASE-RELATED"/>
    <property type="match status" value="1"/>
</dbReference>
<reference evidence="11 12" key="1">
    <citation type="journal article" date="2011" name="J. Bacteriol.">
        <title>Complete genome sequence of the thermoacidophilic crenarchaeon Thermoproteus uzoniensis 768-20.</title>
        <authorList>
            <person name="Mardanov A.V."/>
            <person name="Gumerov V.M."/>
            <person name="Beletsky A.V."/>
            <person name="Prokofeva M.I."/>
            <person name="Bonch-Osmolovskaya E.A."/>
            <person name="Ravin N.V."/>
            <person name="Skryabin K.G."/>
        </authorList>
    </citation>
    <scope>NUCLEOTIDE SEQUENCE [LARGE SCALE GENOMIC DNA]</scope>
    <source>
        <strain evidence="11 12">768-20</strain>
    </source>
</reference>
<evidence type="ECO:0000256" key="1">
    <source>
        <dbReference type="ARBA" id="ARBA00001936"/>
    </source>
</evidence>
<evidence type="ECO:0000256" key="4">
    <source>
        <dbReference type="ARBA" id="ARBA00049054"/>
    </source>
</evidence>
<feature type="domain" description="3-octaprenyl-4-hydroxybenzoate carboxy-lyase-like Rift-related" evidence="9">
    <location>
        <begin position="125"/>
        <end position="298"/>
    </location>
</feature>
<comment type="function">
    <text evidence="5">Catalyzes the conversion of trans-anhydromevalonate 5-phosphate (tAHMP) into isopentenyl phosphate. Involved in the archaeal mevalonate (MVA) pathway, which provides fundamental precursors for isoprenoid biosynthesis, such as isopentenyl diphosphate (IPP) and dimethylallyl diphosphate (DMAPP).</text>
</comment>
<dbReference type="EC" id="4.1.1.126" evidence="6"/>
<dbReference type="Pfam" id="PF20696">
    <property type="entry name" value="UbiD_C"/>
    <property type="match status" value="1"/>
</dbReference>
<dbReference type="PANTHER" id="PTHR30108:SF21">
    <property type="entry name" value="4-HYDROXYBENZOATE DECARBOXYLASE"/>
    <property type="match status" value="1"/>
</dbReference>
<evidence type="ECO:0000313" key="12">
    <source>
        <dbReference type="Proteomes" id="UP000008138"/>
    </source>
</evidence>
<keyword evidence="12" id="KW-1185">Reference proteome</keyword>
<comment type="catalytic activity">
    <reaction evidence="4">
        <text>(2E)-3-methyl-5-phosphooxypent-2-enoate + H(+) = isopentenyl phosphate + CO2</text>
        <dbReference type="Rhea" id="RHEA:78971"/>
        <dbReference type="ChEBI" id="CHEBI:15378"/>
        <dbReference type="ChEBI" id="CHEBI:16526"/>
        <dbReference type="ChEBI" id="CHEBI:65078"/>
        <dbReference type="ChEBI" id="CHEBI:229665"/>
        <dbReference type="EC" id="4.1.1.126"/>
    </reaction>
    <physiologicalReaction direction="left-to-right" evidence="4">
        <dbReference type="Rhea" id="RHEA:78972"/>
    </physiologicalReaction>
</comment>
<dbReference type="SUPFAM" id="SSF143968">
    <property type="entry name" value="UbiD C-terminal domain-like"/>
    <property type="match status" value="1"/>
</dbReference>
<dbReference type="InterPro" id="IPR002830">
    <property type="entry name" value="UbiD"/>
</dbReference>
<comment type="cofactor">
    <cofactor evidence="8">
        <name>prenylated FMN</name>
        <dbReference type="ChEBI" id="CHEBI:87746"/>
    </cofactor>
</comment>
<evidence type="ECO:0000256" key="5">
    <source>
        <dbReference type="ARBA" id="ARBA00049583"/>
    </source>
</evidence>
<feature type="domain" description="3-octaprenyl-4-hydroxybenzoate carboxy-lyase-like C-terminal" evidence="10">
    <location>
        <begin position="307"/>
        <end position="430"/>
    </location>
</feature>
<evidence type="ECO:0000256" key="6">
    <source>
        <dbReference type="ARBA" id="ARBA00049727"/>
    </source>
</evidence>
<organism evidence="11 12">
    <name type="scientific">Thermoproteus uzoniensis (strain 768-20)</name>
    <dbReference type="NCBI Taxonomy" id="999630"/>
    <lineage>
        <taxon>Archaea</taxon>
        <taxon>Thermoproteota</taxon>
        <taxon>Thermoprotei</taxon>
        <taxon>Thermoproteales</taxon>
        <taxon>Thermoproteaceae</taxon>
        <taxon>Thermoproteus</taxon>
    </lineage>
</organism>
<dbReference type="eggNOG" id="arCOG01671">
    <property type="taxonomic scope" value="Archaea"/>
</dbReference>
<comment type="similarity">
    <text evidence="3">Belongs to the UbiD family.</text>
</comment>
<protein>
    <recommendedName>
        <fullName evidence="7">Anhydromevalonate phosphate decarboxylase</fullName>
        <ecNumber evidence="6">4.1.1.126</ecNumber>
    </recommendedName>
</protein>
<evidence type="ECO:0000313" key="11">
    <source>
        <dbReference type="EMBL" id="AEA13406.1"/>
    </source>
</evidence>
<dbReference type="NCBIfam" id="TIGR00148">
    <property type="entry name" value="UbiD family decarboxylase"/>
    <property type="match status" value="1"/>
</dbReference>